<evidence type="ECO:0000313" key="8">
    <source>
        <dbReference type="EMBL" id="VTZ68401.1"/>
    </source>
</evidence>
<evidence type="ECO:0000259" key="5">
    <source>
        <dbReference type="Pfam" id="PF00149"/>
    </source>
</evidence>
<dbReference type="SUPFAM" id="SSF56300">
    <property type="entry name" value="Metallo-dependent phosphatases"/>
    <property type="match status" value="1"/>
</dbReference>
<organism evidence="6 11">
    <name type="scientific">Plasmodium chabaudi chabaudi</name>
    <dbReference type="NCBI Taxonomy" id="31271"/>
    <lineage>
        <taxon>Eukaryota</taxon>
        <taxon>Sar</taxon>
        <taxon>Alveolata</taxon>
        <taxon>Apicomplexa</taxon>
        <taxon>Aconoidasida</taxon>
        <taxon>Haemosporida</taxon>
        <taxon>Plasmodiidae</taxon>
        <taxon>Plasmodium</taxon>
        <taxon>Plasmodium (Vinckeia)</taxon>
    </lineage>
</organism>
<evidence type="ECO:0000313" key="6">
    <source>
        <dbReference type="EMBL" id="SCM21187.1"/>
    </source>
</evidence>
<dbReference type="Proteomes" id="UP000071118">
    <property type="component" value="Chromosome 8"/>
</dbReference>
<dbReference type="PANTHER" id="PTHR10161:SF14">
    <property type="entry name" value="TARTRATE-RESISTANT ACID PHOSPHATASE TYPE 5"/>
    <property type="match status" value="1"/>
</dbReference>
<evidence type="ECO:0000256" key="2">
    <source>
        <dbReference type="ARBA" id="ARBA00022801"/>
    </source>
</evidence>
<dbReference type="OrthoDB" id="411211at2759"/>
<dbReference type="KEGG" id="pcb:PCHAS_0819300"/>
<protein>
    <submittedName>
        <fullName evidence="6">Glideosome-associated protein 50, putative</fullName>
    </submittedName>
</protein>
<sequence>MNISKTLFSVFFVLFFISSYNVKCQLRFASLGNWGKESKSQLLNAKYLKQFIKSERVTFIVSPGSNFVDGVKGLNDPSWKSLYEDVYEEEKGDMYMPFFTVLGTGDWTGNYNSEVLKGQGIYTEKDGVTTIENDDEKTKYPKWIMPNYWYHYFTHFTVSSGPSIVTTGHKDMAAAFIFIDTWILSANFPYKDIHNKAWEDLKLQLNVAKKVTDFIIVVGDKPIYSSGLSRGSSYLSYYLLPLLKEAQVDLYISGHDNNMEVIEDSDIAFVNCGSGAISSGKSSIKSPKSLFFSSDIGFCIHELTNNGLVTKFISSNTGDIVYTHKLGLKKRKTLDKVNSLQYFATLPKVELIDVPAAGPMGNKDTFVRIVGTIGILIGSVIAFMGFSSFLSKNMK</sequence>
<reference evidence="8 9" key="1">
    <citation type="journal article" date="2014" name="BMC Biol.">
        <title>A comprehensive evaluation of rodent malaria parasite genomes and gene expression.</title>
        <authorList>
            <person name="Otto T.D."/>
            <person name="Bohme U."/>
            <person name="Jackson A.P."/>
            <person name="Hunt M."/>
            <person name="Franke-Fayard B."/>
            <person name="Hoeijmakers W.A."/>
            <person name="Religa A.A."/>
            <person name="Robertson L."/>
            <person name="Sanders M."/>
            <person name="Ogun S.A."/>
            <person name="Cunningham D."/>
            <person name="Erhart A."/>
            <person name="Billker O."/>
            <person name="Khan S.M."/>
            <person name="Stunnenberg H.G."/>
            <person name="Langhorne J."/>
            <person name="Holder A.A."/>
            <person name="Waters A.P."/>
            <person name="Newbold C.I."/>
            <person name="Pain A."/>
            <person name="Berriman M."/>
            <person name="Janse C.J."/>
        </authorList>
    </citation>
    <scope>NUCLEOTIDE SEQUENCE [LARGE SCALE GENOMIC DNA]</scope>
    <source>
        <strain evidence="8 9">AS</strain>
    </source>
</reference>
<dbReference type="EMBL" id="LK022885">
    <property type="protein sequence ID" value="VTZ68401.1"/>
    <property type="molecule type" value="Genomic_DNA"/>
</dbReference>
<evidence type="ECO:0000313" key="7">
    <source>
        <dbReference type="EMBL" id="SCN59648.1"/>
    </source>
</evidence>
<feature type="transmembrane region" description="Helical" evidence="3">
    <location>
        <begin position="369"/>
        <end position="390"/>
    </location>
</feature>
<dbReference type="EMBL" id="LT608174">
    <property type="protein sequence ID" value="SCM21187.1"/>
    <property type="molecule type" value="Genomic_DNA"/>
</dbReference>
<gene>
    <name evidence="6" type="primary">GAP50</name>
    <name evidence="6" type="ORF">PCHAJ_000162400</name>
    <name evidence="8" type="ORF">PCHAS_0819300</name>
    <name evidence="7" type="ORF">PCHCB_000163100</name>
</gene>
<keyword evidence="1 4" id="KW-0732">Signal</keyword>
<evidence type="ECO:0000256" key="3">
    <source>
        <dbReference type="SAM" id="Phobius"/>
    </source>
</evidence>
<name>A0A077TKE8_PLACU</name>
<feature type="domain" description="Calcineurin-like phosphoesterase" evidence="5">
    <location>
        <begin position="46"/>
        <end position="256"/>
    </location>
</feature>
<evidence type="ECO:0000313" key="10">
    <source>
        <dbReference type="Proteomes" id="UP000195489"/>
    </source>
</evidence>
<feature type="signal peptide" evidence="4">
    <location>
        <begin position="1"/>
        <end position="24"/>
    </location>
</feature>
<dbReference type="EMBL" id="LT608160">
    <property type="protein sequence ID" value="SCN59648.1"/>
    <property type="molecule type" value="Genomic_DNA"/>
</dbReference>
<dbReference type="GeneID" id="3492371"/>
<dbReference type="Pfam" id="PF00149">
    <property type="entry name" value="Metallophos"/>
    <property type="match status" value="1"/>
</dbReference>
<dbReference type="SMR" id="A0A077TKE8"/>
<evidence type="ECO:0000313" key="11">
    <source>
        <dbReference type="Proteomes" id="UP000507163"/>
    </source>
</evidence>
<dbReference type="Proteomes" id="UP000507163">
    <property type="component" value="Chromosome 8"/>
</dbReference>
<dbReference type="InterPro" id="IPR029052">
    <property type="entry name" value="Metallo-depent_PP-like"/>
</dbReference>
<dbReference type="InterPro" id="IPR051558">
    <property type="entry name" value="Metallophosphoesterase_PAP"/>
</dbReference>
<dbReference type="Gene3D" id="3.60.21.10">
    <property type="match status" value="1"/>
</dbReference>
<reference evidence="10 11" key="3">
    <citation type="submission" date="2016-08" db="EMBL/GenBank/DDBJ databases">
        <authorList>
            <consortium name="Pathogen Informatics"/>
        </authorList>
    </citation>
    <scope>NUCLEOTIDE SEQUENCE [LARGE SCALE GENOMIC DNA]</scope>
    <source>
        <strain evidence="6 11">AJ</strain>
        <strain evidence="8">AS</strain>
        <strain evidence="7 10">CB</strain>
    </source>
</reference>
<dbReference type="PANTHER" id="PTHR10161">
    <property type="entry name" value="TARTRATE-RESISTANT ACID PHOSPHATASE TYPE 5"/>
    <property type="match status" value="1"/>
</dbReference>
<keyword evidence="3" id="KW-0812">Transmembrane</keyword>
<keyword evidence="3" id="KW-1133">Transmembrane helix</keyword>
<keyword evidence="3" id="KW-0472">Membrane</keyword>
<proteinExistence type="predicted"/>
<accession>A0A077TKE8</accession>
<keyword evidence="9" id="KW-1185">Reference proteome</keyword>
<dbReference type="InterPro" id="IPR004843">
    <property type="entry name" value="Calcineurin-like_PHP"/>
</dbReference>
<reference evidence="8" key="2">
    <citation type="submission" date="2014-05" db="EMBL/GenBank/DDBJ databases">
        <authorList>
            <person name="Aslett M.A."/>
            <person name="De Silva N."/>
        </authorList>
    </citation>
    <scope>NUCLEOTIDE SEQUENCE</scope>
    <source>
        <strain evidence="8">AS</strain>
    </source>
</reference>
<dbReference type="VEuPathDB" id="PlasmoDB:PCHAS_0819300"/>
<evidence type="ECO:0000256" key="1">
    <source>
        <dbReference type="ARBA" id="ARBA00022729"/>
    </source>
</evidence>
<evidence type="ECO:0000256" key="4">
    <source>
        <dbReference type="SAM" id="SignalP"/>
    </source>
</evidence>
<keyword evidence="2" id="KW-0378">Hydrolase</keyword>
<dbReference type="Proteomes" id="UP000195489">
    <property type="component" value="Chromosome 8"/>
</dbReference>
<dbReference type="RefSeq" id="XP_739313.2">
    <property type="nucleotide sequence ID" value="XM_734220.2"/>
</dbReference>
<evidence type="ECO:0000313" key="9">
    <source>
        <dbReference type="Proteomes" id="UP000071118"/>
    </source>
</evidence>
<dbReference type="GO" id="GO:0016787">
    <property type="term" value="F:hydrolase activity"/>
    <property type="evidence" value="ECO:0007669"/>
    <property type="project" value="UniProtKB-KW"/>
</dbReference>
<dbReference type="AlphaFoldDB" id="A0A077TKE8"/>
<feature type="chain" id="PRO_5014501703" evidence="4">
    <location>
        <begin position="25"/>
        <end position="395"/>
    </location>
</feature>